<gene>
    <name evidence="2" type="ORF">PoB_002003300</name>
</gene>
<feature type="compositionally biased region" description="Polar residues" evidence="1">
    <location>
        <begin position="26"/>
        <end position="35"/>
    </location>
</feature>
<sequence length="654" mass="67795">MAAKNTLTSGTAGSHSGAAPRVARTSIHTPLQPASVQDLKAKFDQHNKTGGSTGATESGGTSPRRQKKGPEAAAAAAAGLKKGILSSSTSDSKPASSAGVSLSGLSSSLQAAAQRKVGSGAAQSSSSSSLSSLSQPSTTNLSSTAKSSIALTTARPFQPLTSATSSKSSATSSSGRNSPILGKTVGKSAAGVSSSLSSSSSSSLSSSSSSITTKTTRSENRWEPKCSKASSGAGANKSNAFSKSDFRNSFERDKEGRLELPVMHISTSGSEVTLQSRNQNKKWSETASSDVKKDVTGSRNLGKKVSETKGAFDKPSVTSSASVISSKANTRVESSSKASTPSPPVQRTKKIIAREIKIERLDSGANITTYKDGGGIAGVSASSIKSSNLDSSQSNAARNGAVGPGKKIVEIKVQQGSSSGRSSPASPASTASSTGSRLDQERVPEFRQVKLRKTSASEDKSTSRSGNSAGLAVKDSGDSNKRLSRKISAERFERLMFDFQRGVPTEAEVDLSRRGSETDHILLQEKVRALAGRSTDGRGGRGKSIDGGSNDEENVEEVDVPIINRKKKEESIFTEGLKVSDFVKQVNKLNPGAETAPPPKWKLQRAQSQASSAASSEVGADSYYQGIPGEDEANLSGEDDIYEKVTHRGKPSSL</sequence>
<feature type="compositionally biased region" description="Polar residues" evidence="1">
    <location>
        <begin position="1"/>
        <end position="14"/>
    </location>
</feature>
<organism evidence="2 3">
    <name type="scientific">Plakobranchus ocellatus</name>
    <dbReference type="NCBI Taxonomy" id="259542"/>
    <lineage>
        <taxon>Eukaryota</taxon>
        <taxon>Metazoa</taxon>
        <taxon>Spiralia</taxon>
        <taxon>Lophotrochozoa</taxon>
        <taxon>Mollusca</taxon>
        <taxon>Gastropoda</taxon>
        <taxon>Heterobranchia</taxon>
        <taxon>Euthyneura</taxon>
        <taxon>Panpulmonata</taxon>
        <taxon>Sacoglossa</taxon>
        <taxon>Placobranchoidea</taxon>
        <taxon>Plakobranchidae</taxon>
        <taxon>Plakobranchus</taxon>
    </lineage>
</organism>
<dbReference type="EMBL" id="BLXT01002352">
    <property type="protein sequence ID" value="GFN93527.1"/>
    <property type="molecule type" value="Genomic_DNA"/>
</dbReference>
<feature type="compositionally biased region" description="Low complexity" evidence="1">
    <location>
        <begin position="124"/>
        <end position="144"/>
    </location>
</feature>
<feature type="compositionally biased region" description="Low complexity" evidence="1">
    <location>
        <begin position="86"/>
        <end position="114"/>
    </location>
</feature>
<evidence type="ECO:0000313" key="3">
    <source>
        <dbReference type="Proteomes" id="UP000735302"/>
    </source>
</evidence>
<protein>
    <submittedName>
        <fullName evidence="2">Uncharacterized protein</fullName>
    </submittedName>
</protein>
<feature type="compositionally biased region" description="Basic and acidic residues" evidence="1">
    <location>
        <begin position="438"/>
        <end position="448"/>
    </location>
</feature>
<proteinExistence type="predicted"/>
<feature type="compositionally biased region" description="Low complexity" evidence="1">
    <location>
        <begin position="227"/>
        <end position="240"/>
    </location>
</feature>
<feature type="compositionally biased region" description="Basic and acidic residues" evidence="1">
    <location>
        <begin position="216"/>
        <end position="226"/>
    </location>
</feature>
<reference evidence="2 3" key="1">
    <citation type="journal article" date="2021" name="Elife">
        <title>Chloroplast acquisition without the gene transfer in kleptoplastic sea slugs, Plakobranchus ocellatus.</title>
        <authorList>
            <person name="Maeda T."/>
            <person name="Takahashi S."/>
            <person name="Yoshida T."/>
            <person name="Shimamura S."/>
            <person name="Takaki Y."/>
            <person name="Nagai Y."/>
            <person name="Toyoda A."/>
            <person name="Suzuki Y."/>
            <person name="Arimoto A."/>
            <person name="Ishii H."/>
            <person name="Satoh N."/>
            <person name="Nishiyama T."/>
            <person name="Hasebe M."/>
            <person name="Maruyama T."/>
            <person name="Minagawa J."/>
            <person name="Obokata J."/>
            <person name="Shigenobu S."/>
        </authorList>
    </citation>
    <scope>NUCLEOTIDE SEQUENCE [LARGE SCALE GENOMIC DNA]</scope>
</reference>
<evidence type="ECO:0000313" key="2">
    <source>
        <dbReference type="EMBL" id="GFN93527.1"/>
    </source>
</evidence>
<feature type="compositionally biased region" description="Basic and acidic residues" evidence="1">
    <location>
        <begin position="510"/>
        <end position="528"/>
    </location>
</feature>
<comment type="caution">
    <text evidence="2">The sequence shown here is derived from an EMBL/GenBank/DDBJ whole genome shotgun (WGS) entry which is preliminary data.</text>
</comment>
<feature type="compositionally biased region" description="Low complexity" evidence="1">
    <location>
        <begin position="606"/>
        <end position="616"/>
    </location>
</feature>
<feature type="compositionally biased region" description="Low complexity" evidence="1">
    <location>
        <begin position="193"/>
        <end position="210"/>
    </location>
</feature>
<evidence type="ECO:0000256" key="1">
    <source>
        <dbReference type="SAM" id="MobiDB-lite"/>
    </source>
</evidence>
<feature type="region of interest" description="Disordered" evidence="1">
    <location>
        <begin position="505"/>
        <end position="563"/>
    </location>
</feature>
<feature type="compositionally biased region" description="Low complexity" evidence="1">
    <location>
        <begin position="316"/>
        <end position="326"/>
    </location>
</feature>
<keyword evidence="3" id="KW-1185">Reference proteome</keyword>
<feature type="region of interest" description="Disordered" evidence="1">
    <location>
        <begin position="589"/>
        <end position="654"/>
    </location>
</feature>
<feature type="compositionally biased region" description="Polar residues" evidence="1">
    <location>
        <begin position="265"/>
        <end position="278"/>
    </location>
</feature>
<feature type="compositionally biased region" description="Low complexity" evidence="1">
    <location>
        <begin position="416"/>
        <end position="437"/>
    </location>
</feature>
<feature type="region of interest" description="Disordered" evidence="1">
    <location>
        <begin position="363"/>
        <end position="483"/>
    </location>
</feature>
<accession>A0AAV3ZFI6</accession>
<name>A0AAV3ZFI6_9GAST</name>
<feature type="compositionally biased region" description="Polar residues" evidence="1">
    <location>
        <begin position="327"/>
        <end position="340"/>
    </location>
</feature>
<feature type="compositionally biased region" description="Acidic residues" evidence="1">
    <location>
        <begin position="549"/>
        <end position="559"/>
    </location>
</feature>
<feature type="region of interest" description="Disordered" evidence="1">
    <location>
        <begin position="1"/>
        <end position="350"/>
    </location>
</feature>
<feature type="compositionally biased region" description="Low complexity" evidence="1">
    <location>
        <begin position="378"/>
        <end position="387"/>
    </location>
</feature>
<dbReference type="Proteomes" id="UP000735302">
    <property type="component" value="Unassembled WGS sequence"/>
</dbReference>
<feature type="compositionally biased region" description="Low complexity" evidence="1">
    <location>
        <begin position="161"/>
        <end position="174"/>
    </location>
</feature>
<feature type="compositionally biased region" description="Acidic residues" evidence="1">
    <location>
        <begin position="629"/>
        <end position="641"/>
    </location>
</feature>
<dbReference type="AlphaFoldDB" id="A0AAV3ZFI6"/>
<feature type="compositionally biased region" description="Polar residues" evidence="1">
    <location>
        <begin position="388"/>
        <end position="397"/>
    </location>
</feature>
<feature type="compositionally biased region" description="Basic and acidic residues" evidence="1">
    <location>
        <begin position="244"/>
        <end position="258"/>
    </location>
</feature>